<dbReference type="CDD" id="cd10950">
    <property type="entry name" value="CE4_BsYlxY_like"/>
    <property type="match status" value="1"/>
</dbReference>
<gene>
    <name evidence="2" type="ORF">U7230_04895</name>
</gene>
<evidence type="ECO:0000313" key="3">
    <source>
        <dbReference type="Proteomes" id="UP001332192"/>
    </source>
</evidence>
<dbReference type="Pfam" id="PF01522">
    <property type="entry name" value="Polysacc_deac_1"/>
    <property type="match status" value="1"/>
</dbReference>
<name>A0ABZ1C0E0_9FIRM</name>
<dbReference type="PANTHER" id="PTHR10587">
    <property type="entry name" value="GLYCOSYL TRANSFERASE-RELATED"/>
    <property type="match status" value="1"/>
</dbReference>
<dbReference type="InterPro" id="IPR011330">
    <property type="entry name" value="Glyco_hydro/deAcase_b/a-brl"/>
</dbReference>
<evidence type="ECO:0000313" key="2">
    <source>
        <dbReference type="EMBL" id="WRP18348.1"/>
    </source>
</evidence>
<dbReference type="InterPro" id="IPR002509">
    <property type="entry name" value="NODB_dom"/>
</dbReference>
<evidence type="ECO:0000259" key="1">
    <source>
        <dbReference type="PROSITE" id="PS51677"/>
    </source>
</evidence>
<accession>A0ABZ1C0E0</accession>
<reference evidence="2 3" key="1">
    <citation type="journal article" date="2024" name="Front. Microbiol.">
        <title>Novel thermophilic genera Geochorda gen. nov. and Carboxydochorda gen. nov. from the deep terrestrial subsurface reveal the ecophysiological diversity in the class Limnochordia.</title>
        <authorList>
            <person name="Karnachuk O.V."/>
            <person name="Lukina A.P."/>
            <person name="Avakyan M.R."/>
            <person name="Kadnikov V.V."/>
            <person name="Begmatov S."/>
            <person name="Beletsky A.V."/>
            <person name="Vlasova K.G."/>
            <person name="Novikov A.A."/>
            <person name="Shcherbakova V.A."/>
            <person name="Mardanov A.V."/>
            <person name="Ravin N.V."/>
        </authorList>
    </citation>
    <scope>NUCLEOTIDE SEQUENCE [LARGE SCALE GENOMIC DNA]</scope>
    <source>
        <strain evidence="2 3">L945</strain>
    </source>
</reference>
<dbReference type="EMBL" id="CP141615">
    <property type="protein sequence ID" value="WRP18348.1"/>
    <property type="molecule type" value="Genomic_DNA"/>
</dbReference>
<dbReference type="PROSITE" id="PS51677">
    <property type="entry name" value="NODB"/>
    <property type="match status" value="1"/>
</dbReference>
<dbReference type="RefSeq" id="WP_324717619.1">
    <property type="nucleotide sequence ID" value="NZ_CP141615.1"/>
</dbReference>
<keyword evidence="3" id="KW-1185">Reference proteome</keyword>
<protein>
    <submittedName>
        <fullName evidence="2">Polysaccharide deacetylase family protein</fullName>
    </submittedName>
</protein>
<proteinExistence type="predicted"/>
<dbReference type="PANTHER" id="PTHR10587:SF80">
    <property type="entry name" value="CHITOOLIGOSACCHARIDE DEACETYLASE"/>
    <property type="match status" value="1"/>
</dbReference>
<dbReference type="Proteomes" id="UP001332192">
    <property type="component" value="Chromosome"/>
</dbReference>
<dbReference type="Gene3D" id="3.20.20.370">
    <property type="entry name" value="Glycoside hydrolase/deacetylase"/>
    <property type="match status" value="1"/>
</dbReference>
<organism evidence="2 3">
    <name type="scientific">Carboxydichorda subterranea</name>
    <dbReference type="NCBI Taxonomy" id="3109565"/>
    <lineage>
        <taxon>Bacteria</taxon>
        <taxon>Bacillati</taxon>
        <taxon>Bacillota</taxon>
        <taxon>Limnochordia</taxon>
        <taxon>Limnochordales</taxon>
        <taxon>Geochordaceae</taxon>
        <taxon>Carboxydichorda</taxon>
    </lineage>
</organism>
<sequence length="341" mass="38067">MRLFFTVDARVVKRALGVVAGALVLASLPWLWDTAVRLRYGVKPGVTLAGQAVGWLLPEELDRRLDDMGRELDRPARDAKEDATTGRVIPEAEGRELDRAATARKLLAAPPFARVEPVFTRLLPAVTRLHYRAIYQGPSARPLVAFAINVDWGEEVLPALLDRLEQEKVRATFFVTGRWAQKFPELVRRMHERGHEVANHGWDHAHARQLGDPELRALIAKNADLLEQLTGRRPTLFAPPYGEVDARIVRIAAEEGHYTTMWSVDTIDWQRPPAEIIVDRVERKLGPGAIVLMHPTQPTLEALPRLVALVRQRSLTPVTVGQMVAALEEEGQASAHTSARP</sequence>
<dbReference type="SUPFAM" id="SSF88713">
    <property type="entry name" value="Glycoside hydrolase/deacetylase"/>
    <property type="match status" value="1"/>
</dbReference>
<dbReference type="InterPro" id="IPR050248">
    <property type="entry name" value="Polysacc_deacetylase_ArnD"/>
</dbReference>
<feature type="domain" description="NodB homology" evidence="1">
    <location>
        <begin position="142"/>
        <end position="318"/>
    </location>
</feature>